<dbReference type="OrthoDB" id="1698854at2"/>
<feature type="transmembrane region" description="Helical" evidence="1">
    <location>
        <begin position="34"/>
        <end position="54"/>
    </location>
</feature>
<accession>A0A161SNV2</accession>
<sequence>MEKVLIGWILILSVYGFFMMGYDKRQAKNGGWRVPERTLWMIAFLGGGAGSYAGMQTFRHKTKHTAFRVGFLMLAILDLAAVLYLAGNLQIG</sequence>
<feature type="transmembrane region" description="Helical" evidence="1">
    <location>
        <begin position="66"/>
        <end position="86"/>
    </location>
</feature>
<evidence type="ECO:0008006" key="4">
    <source>
        <dbReference type="Google" id="ProtNLM"/>
    </source>
</evidence>
<comment type="caution">
    <text evidence="2">The sequence shown here is derived from an EMBL/GenBank/DDBJ whole genome shotgun (WGS) entry which is preliminary data.</text>
</comment>
<dbReference type="InterPro" id="IPR010718">
    <property type="entry name" value="DUF1294"/>
</dbReference>
<dbReference type="EMBL" id="LQNT01000001">
    <property type="protein sequence ID" value="KZE39843.1"/>
    <property type="molecule type" value="Genomic_DNA"/>
</dbReference>
<protein>
    <recommendedName>
        <fullName evidence="4">DUF1294 domain-containing protein</fullName>
    </recommendedName>
</protein>
<evidence type="ECO:0000313" key="3">
    <source>
        <dbReference type="Proteomes" id="UP000076490"/>
    </source>
</evidence>
<keyword evidence="1" id="KW-0812">Transmembrane</keyword>
<keyword evidence="1" id="KW-0472">Membrane</keyword>
<feature type="transmembrane region" description="Helical" evidence="1">
    <location>
        <begin position="6"/>
        <end position="22"/>
    </location>
</feature>
<dbReference type="Proteomes" id="UP000076490">
    <property type="component" value="Unassembled WGS sequence"/>
</dbReference>
<proteinExistence type="predicted"/>
<dbReference type="AlphaFoldDB" id="A0A161SNV2"/>
<dbReference type="Pfam" id="PF06961">
    <property type="entry name" value="DUF1294"/>
    <property type="match status" value="1"/>
</dbReference>
<organism evidence="2 3">
    <name type="scientific">Bhargavaea cecembensis</name>
    <dbReference type="NCBI Taxonomy" id="394098"/>
    <lineage>
        <taxon>Bacteria</taxon>
        <taxon>Bacillati</taxon>
        <taxon>Bacillota</taxon>
        <taxon>Bacilli</taxon>
        <taxon>Bacillales</taxon>
        <taxon>Caryophanaceae</taxon>
        <taxon>Bhargavaea</taxon>
    </lineage>
</organism>
<keyword evidence="1" id="KW-1133">Transmembrane helix</keyword>
<evidence type="ECO:0000256" key="1">
    <source>
        <dbReference type="SAM" id="Phobius"/>
    </source>
</evidence>
<dbReference type="InterPro" id="IPR012156">
    <property type="entry name" value="Cold_shock_CspA"/>
</dbReference>
<dbReference type="GO" id="GO:0003676">
    <property type="term" value="F:nucleic acid binding"/>
    <property type="evidence" value="ECO:0007669"/>
    <property type="project" value="InterPro"/>
</dbReference>
<dbReference type="PIRSF" id="PIRSF002599">
    <property type="entry name" value="Cold_shock_A"/>
    <property type="match status" value="1"/>
</dbReference>
<evidence type="ECO:0000313" key="2">
    <source>
        <dbReference type="EMBL" id="KZE39843.1"/>
    </source>
</evidence>
<name>A0A161SNV2_9BACL</name>
<reference evidence="2 3" key="1">
    <citation type="submission" date="2016-01" db="EMBL/GenBank/DDBJ databases">
        <title>Whole genome sequencing of Bhargavaea cecembensis T14.</title>
        <authorList>
            <person name="Hong K.W."/>
        </authorList>
    </citation>
    <scope>NUCLEOTIDE SEQUENCE [LARGE SCALE GENOMIC DNA]</scope>
    <source>
        <strain evidence="2 3">T14</strain>
    </source>
</reference>
<dbReference type="RefSeq" id="WP_063177850.1">
    <property type="nucleotide sequence ID" value="NZ_LQNT01000001.1"/>
</dbReference>
<gene>
    <name evidence="2" type="ORF">AV656_00685</name>
</gene>